<sequence>MILVGRDESFRIDTFEYRLLREIEYRQTLIRQYSGQNEIWEQQRPAVPNEPITAPQLKQKPRNSKLIEGKDATFQVQVISNPPPKLYWFKNGQKICSSQRYRINYENGIASLRIIDVQPEDAGYYTLFAENNLGHVVCSAHLVIEASETTQAKYTSVKRKDISEYEALDEDGYEESNKSMKPHFYKIPANIEVTEGKMARFDCRVGGRPPPDVSWYINGRKLVDDHNYKLIVNEGGVHSLMIKVVSREDAGTITCIAKNRNG</sequence>
<dbReference type="InterPro" id="IPR003599">
    <property type="entry name" value="Ig_sub"/>
</dbReference>
<gene>
    <name evidence="2" type="ORF">B4U80_06382</name>
</gene>
<dbReference type="InterPro" id="IPR003598">
    <property type="entry name" value="Ig_sub2"/>
</dbReference>
<dbReference type="SMART" id="SM00408">
    <property type="entry name" value="IGc2"/>
    <property type="match status" value="2"/>
</dbReference>
<feature type="non-terminal residue" evidence="2">
    <location>
        <position position="262"/>
    </location>
</feature>
<dbReference type="OrthoDB" id="6516924at2759"/>
<dbReference type="PANTHER" id="PTHR47633">
    <property type="entry name" value="IMMUNOGLOBULIN"/>
    <property type="match status" value="1"/>
</dbReference>
<dbReference type="STRING" id="299467.A0A443RZD0"/>
<dbReference type="FunFam" id="2.60.40.10:FF:000714">
    <property type="entry name" value="Titin novex-3"/>
    <property type="match status" value="1"/>
</dbReference>
<dbReference type="FunFam" id="2.60.40.10:FF:000612">
    <property type="entry name" value="palladin isoform X1"/>
    <property type="match status" value="1"/>
</dbReference>
<evidence type="ECO:0000313" key="2">
    <source>
        <dbReference type="EMBL" id="RWS20629.1"/>
    </source>
</evidence>
<dbReference type="InterPro" id="IPR013783">
    <property type="entry name" value="Ig-like_fold"/>
</dbReference>
<organism evidence="2 3">
    <name type="scientific">Leptotrombidium deliense</name>
    <dbReference type="NCBI Taxonomy" id="299467"/>
    <lineage>
        <taxon>Eukaryota</taxon>
        <taxon>Metazoa</taxon>
        <taxon>Ecdysozoa</taxon>
        <taxon>Arthropoda</taxon>
        <taxon>Chelicerata</taxon>
        <taxon>Arachnida</taxon>
        <taxon>Acari</taxon>
        <taxon>Acariformes</taxon>
        <taxon>Trombidiformes</taxon>
        <taxon>Prostigmata</taxon>
        <taxon>Anystina</taxon>
        <taxon>Parasitengona</taxon>
        <taxon>Trombiculoidea</taxon>
        <taxon>Trombiculidae</taxon>
        <taxon>Leptotrombidium</taxon>
    </lineage>
</organism>
<dbReference type="VEuPathDB" id="VectorBase:LDEU011411"/>
<dbReference type="SMART" id="SM00409">
    <property type="entry name" value="IG"/>
    <property type="match status" value="2"/>
</dbReference>
<evidence type="ECO:0000313" key="3">
    <source>
        <dbReference type="Proteomes" id="UP000288716"/>
    </source>
</evidence>
<comment type="caution">
    <text evidence="2">The sequence shown here is derived from an EMBL/GenBank/DDBJ whole genome shotgun (WGS) entry which is preliminary data.</text>
</comment>
<reference evidence="2 3" key="1">
    <citation type="journal article" date="2018" name="Gigascience">
        <title>Genomes of trombidid mites reveal novel predicted allergens and laterally-transferred genes associated with secondary metabolism.</title>
        <authorList>
            <person name="Dong X."/>
            <person name="Chaisiri K."/>
            <person name="Xia D."/>
            <person name="Armstrong S.D."/>
            <person name="Fang Y."/>
            <person name="Donnelly M.J."/>
            <person name="Kadowaki T."/>
            <person name="McGarry J.W."/>
            <person name="Darby A.C."/>
            <person name="Makepeace B.L."/>
        </authorList>
    </citation>
    <scope>NUCLEOTIDE SEQUENCE [LARGE SCALE GENOMIC DNA]</scope>
    <source>
        <strain evidence="2">UoL-UT</strain>
    </source>
</reference>
<dbReference type="Proteomes" id="UP000288716">
    <property type="component" value="Unassembled WGS sequence"/>
</dbReference>
<dbReference type="AlphaFoldDB" id="A0A443RZD0"/>
<dbReference type="InterPro" id="IPR013098">
    <property type="entry name" value="Ig_I-set"/>
</dbReference>
<feature type="domain" description="Ig-like" evidence="1">
    <location>
        <begin position="55"/>
        <end position="143"/>
    </location>
</feature>
<dbReference type="InterPro" id="IPR036179">
    <property type="entry name" value="Ig-like_dom_sf"/>
</dbReference>
<dbReference type="Pfam" id="PF07679">
    <property type="entry name" value="I-set"/>
    <property type="match status" value="2"/>
</dbReference>
<dbReference type="EMBL" id="NCKV01016421">
    <property type="protein sequence ID" value="RWS20629.1"/>
    <property type="molecule type" value="Genomic_DNA"/>
</dbReference>
<keyword evidence="3" id="KW-1185">Reference proteome</keyword>
<proteinExistence type="predicted"/>
<evidence type="ECO:0000259" key="1">
    <source>
        <dbReference type="PROSITE" id="PS50835"/>
    </source>
</evidence>
<dbReference type="Gene3D" id="2.60.40.10">
    <property type="entry name" value="Immunoglobulins"/>
    <property type="match status" value="2"/>
</dbReference>
<protein>
    <submittedName>
        <fullName evidence="2">Titin-like isoform X1</fullName>
    </submittedName>
</protein>
<dbReference type="PROSITE" id="PS50835">
    <property type="entry name" value="IG_LIKE"/>
    <property type="match status" value="2"/>
</dbReference>
<feature type="domain" description="Ig-like" evidence="1">
    <location>
        <begin position="182"/>
        <end position="262"/>
    </location>
</feature>
<dbReference type="InterPro" id="IPR007110">
    <property type="entry name" value="Ig-like_dom"/>
</dbReference>
<accession>A0A443RZD0</accession>
<dbReference type="SUPFAM" id="SSF48726">
    <property type="entry name" value="Immunoglobulin"/>
    <property type="match status" value="2"/>
</dbReference>
<name>A0A443RZD0_9ACAR</name>